<dbReference type="Proteomes" id="UP000244855">
    <property type="component" value="Unassembled WGS sequence"/>
</dbReference>
<reference evidence="3 4" key="1">
    <citation type="journal article" date="2018" name="Sci. Rep.">
        <title>Comparative genomics provides insights into the lifestyle and reveals functional heterogeneity of dark septate endophytic fungi.</title>
        <authorList>
            <person name="Knapp D.G."/>
            <person name="Nemeth J.B."/>
            <person name="Barry K."/>
            <person name="Hainaut M."/>
            <person name="Henrissat B."/>
            <person name="Johnson J."/>
            <person name="Kuo A."/>
            <person name="Lim J.H.P."/>
            <person name="Lipzen A."/>
            <person name="Nolan M."/>
            <person name="Ohm R.A."/>
            <person name="Tamas L."/>
            <person name="Grigoriev I.V."/>
            <person name="Spatafora J.W."/>
            <person name="Nagy L.G."/>
            <person name="Kovacs G.M."/>
        </authorList>
    </citation>
    <scope>NUCLEOTIDE SEQUENCE [LARGE SCALE GENOMIC DNA]</scope>
    <source>
        <strain evidence="3 4">DSE2036</strain>
    </source>
</reference>
<evidence type="ECO:0000256" key="2">
    <source>
        <dbReference type="PROSITE-ProRule" id="PRU00708"/>
    </source>
</evidence>
<evidence type="ECO:0000313" key="3">
    <source>
        <dbReference type="EMBL" id="PVH99297.1"/>
    </source>
</evidence>
<organism evidence="3 4">
    <name type="scientific">Periconia macrospinosa</name>
    <dbReference type="NCBI Taxonomy" id="97972"/>
    <lineage>
        <taxon>Eukaryota</taxon>
        <taxon>Fungi</taxon>
        <taxon>Dikarya</taxon>
        <taxon>Ascomycota</taxon>
        <taxon>Pezizomycotina</taxon>
        <taxon>Dothideomycetes</taxon>
        <taxon>Pleosporomycetidae</taxon>
        <taxon>Pleosporales</taxon>
        <taxon>Massarineae</taxon>
        <taxon>Periconiaceae</taxon>
        <taxon>Periconia</taxon>
    </lineage>
</organism>
<dbReference type="InterPro" id="IPR050872">
    <property type="entry name" value="PPR_P_subfamily"/>
</dbReference>
<feature type="repeat" description="PPR" evidence="2">
    <location>
        <begin position="553"/>
        <end position="587"/>
    </location>
</feature>
<dbReference type="EMBL" id="KZ805395">
    <property type="protein sequence ID" value="PVH99297.1"/>
    <property type="molecule type" value="Genomic_DNA"/>
</dbReference>
<dbReference type="InterPro" id="IPR011990">
    <property type="entry name" value="TPR-like_helical_dom_sf"/>
</dbReference>
<dbReference type="STRING" id="97972.A0A2V1DM60"/>
<dbReference type="Gene3D" id="1.25.40.10">
    <property type="entry name" value="Tetratricopeptide repeat domain"/>
    <property type="match status" value="2"/>
</dbReference>
<evidence type="ECO:0008006" key="5">
    <source>
        <dbReference type="Google" id="ProtNLM"/>
    </source>
</evidence>
<dbReference type="SUPFAM" id="SSF48452">
    <property type="entry name" value="TPR-like"/>
    <property type="match status" value="1"/>
</dbReference>
<dbReference type="PROSITE" id="PS51375">
    <property type="entry name" value="PPR"/>
    <property type="match status" value="2"/>
</dbReference>
<dbReference type="AlphaFoldDB" id="A0A2V1DM60"/>
<evidence type="ECO:0000256" key="1">
    <source>
        <dbReference type="ARBA" id="ARBA00007626"/>
    </source>
</evidence>
<protein>
    <recommendedName>
        <fullName evidence="5">TPR-like protein</fullName>
    </recommendedName>
</protein>
<gene>
    <name evidence="3" type="ORF">DM02DRAFT_594583</name>
</gene>
<dbReference type="InterPro" id="IPR002885">
    <property type="entry name" value="PPR_rpt"/>
</dbReference>
<evidence type="ECO:0000313" key="4">
    <source>
        <dbReference type="Proteomes" id="UP000244855"/>
    </source>
</evidence>
<dbReference type="Pfam" id="PF01535">
    <property type="entry name" value="PPR"/>
    <property type="match status" value="1"/>
</dbReference>
<name>A0A2V1DM60_9PLEO</name>
<feature type="repeat" description="PPR" evidence="2">
    <location>
        <begin position="701"/>
        <end position="736"/>
    </location>
</feature>
<keyword evidence="4" id="KW-1185">Reference proteome</keyword>
<dbReference type="Pfam" id="PF13041">
    <property type="entry name" value="PPR_2"/>
    <property type="match status" value="1"/>
</dbReference>
<accession>A0A2V1DM60</accession>
<dbReference type="Pfam" id="PF13812">
    <property type="entry name" value="PPR_3"/>
    <property type="match status" value="1"/>
</dbReference>
<comment type="similarity">
    <text evidence="1">Belongs to the PPR family. P subfamily.</text>
</comment>
<proteinExistence type="inferred from homology"/>
<dbReference type="OrthoDB" id="185373at2759"/>
<dbReference type="PANTHER" id="PTHR46128:SF356">
    <property type="entry name" value="PENTACOTRIPEPTIDE-REPEAT REGION OF PRORP DOMAIN-CONTAINING PROTEIN"/>
    <property type="match status" value="1"/>
</dbReference>
<dbReference type="NCBIfam" id="TIGR00756">
    <property type="entry name" value="PPR"/>
    <property type="match status" value="1"/>
</dbReference>
<dbReference type="PANTHER" id="PTHR46128">
    <property type="entry name" value="MITOCHONDRIAL GROUP I INTRON SPLICING FACTOR CCM1"/>
    <property type="match status" value="1"/>
</dbReference>
<sequence length="1130" mass="130194">MLERASTCLETGGRQLLRAPKQCIPTRRMLHSTFWHHGAHELPLPPMWWLSPSPSTNAAALDSVSYGDTSHASRGPQVARSPDAPLLDFLYPEKALALIHRWSAPTSDMNNLRRRWNQAPGSRQYSTSQWLPGQSGDGDDQVLQEAKGEMERLVLDNTPEDALNHLLQTRPPDKQELAWLLHSSLDEPRPTDTKLLALLAYLGEGDMSRFATRIVQLFDAIEPDLRDAPSYRIVITAHVNLGTTGLAIQLQEEALSLFDTLDLGIDAIIKRTIQDNQWELTWRVFRTSRQHLLRLDPELEHASDVRLTMALATIWRQVPQLPDLVEHYNSFFIHMQQYQHEWCASSQQRKDLVLFTAGFLPSVVDHVIDSPEPDENEIHNFFVNLFRDLSAIQVHGSLLYEYTISKMLQTPRYRKYTRRKQKVWLNLYTHYCESCKDLPGRKPSPSLIFKLIQQHGAHDSSKRVDAMIEDHITFYPERPFTRDNLSYFIQFYARMGNADKAHKYFEELQTRFPQSLSLHHISSLVYVHTRRTDPEAAVQQFKRINAEFGLVPDLVCWNNLLHAFCRADDLDGSLECFNNILDSGIEPDLLTFGPLLDLCASRGDVEAFETLFTKAQEMKIPVERDRRARSGYVQAFLSAGDAEAAEEIVRVMCRDWFAGTMRGDSLTHPWNILLFHYAAQGDVFNTRRLYREMREHNIPIDTWTYAALMRSLTESKTTNAAWKILNETMREKNVRPHAYHYAIVLSGFLREQQLGHARRVLRQMKMLRLAPTRSSRGTAILTTGLLELEKLRTERNKDPHARLVEVEQELRASIMTDYGQEIANNQPVFKRYIDAPELDNVPPGYFELVIMLYNTRGAFDICKQLFEAATKATSIATNRIAPIALLSAIMETHLKAKEYDDVEKCWALARTGADRLVKTFQQVVEPEQPAPVSDSITNPAVREAMESARIARRRRHILVKPARHYIRSLLAQKDNPNALQQAQRTLHDLLINGFVIDTLTWNKLIQHLALRGRLIDAFTAFEMYLMPSFPGWTELTPGYIRKWPRSYKFMEIRRSQVPKTTVMPRYETMVILAAAYAQTQREERYGRGYHQEMEAWMPEILERIAPMTISAIDSMPRTGDGIQAQYLYNY</sequence>